<dbReference type="InterPro" id="IPR001789">
    <property type="entry name" value="Sig_transdc_resp-reg_receiver"/>
</dbReference>
<dbReference type="SMART" id="SM00448">
    <property type="entry name" value="REC"/>
    <property type="match status" value="1"/>
</dbReference>
<keyword evidence="12" id="KW-1185">Reference proteome</keyword>
<proteinExistence type="predicted"/>
<dbReference type="AlphaFoldDB" id="A0A0M2SXX8"/>
<accession>A0A0M2SXX8</accession>
<evidence type="ECO:0000313" key="11">
    <source>
        <dbReference type="EMBL" id="KKK39033.1"/>
    </source>
</evidence>
<dbReference type="InterPro" id="IPR036390">
    <property type="entry name" value="WH_DNA-bd_sf"/>
</dbReference>
<dbReference type="InterPro" id="IPR011006">
    <property type="entry name" value="CheY-like_superfamily"/>
</dbReference>
<keyword evidence="7" id="KW-0010">Activator</keyword>
<evidence type="ECO:0000256" key="2">
    <source>
        <dbReference type="ARBA" id="ARBA00022490"/>
    </source>
</evidence>
<keyword evidence="5" id="KW-0805">Transcription regulation</keyword>
<dbReference type="PANTHER" id="PTHR45526:SF1">
    <property type="entry name" value="TRANSCRIPTIONAL REGULATORY PROTEIN DCUR-RELATED"/>
    <property type="match status" value="1"/>
</dbReference>
<dbReference type="InterPro" id="IPR024187">
    <property type="entry name" value="Sig_transdc_resp-reg_cit/mal"/>
</dbReference>
<gene>
    <name evidence="11" type="ORF">WQ57_06430</name>
</gene>
<evidence type="ECO:0000313" key="12">
    <source>
        <dbReference type="Proteomes" id="UP000034166"/>
    </source>
</evidence>
<dbReference type="Proteomes" id="UP000034166">
    <property type="component" value="Unassembled WGS sequence"/>
</dbReference>
<keyword evidence="8" id="KW-0804">Transcription</keyword>
<dbReference type="SUPFAM" id="SSF46785">
    <property type="entry name" value="Winged helix' DNA-binding domain"/>
    <property type="match status" value="1"/>
</dbReference>
<dbReference type="GO" id="GO:0005737">
    <property type="term" value="C:cytoplasm"/>
    <property type="evidence" value="ECO:0007669"/>
    <property type="project" value="UniProtKB-SubCell"/>
</dbReference>
<dbReference type="EMBL" id="LAYY01000005">
    <property type="protein sequence ID" value="KKK39033.1"/>
    <property type="molecule type" value="Genomic_DNA"/>
</dbReference>
<evidence type="ECO:0000256" key="4">
    <source>
        <dbReference type="ARBA" id="ARBA00023012"/>
    </source>
</evidence>
<dbReference type="Gene3D" id="3.40.50.2300">
    <property type="match status" value="1"/>
</dbReference>
<evidence type="ECO:0000259" key="10">
    <source>
        <dbReference type="PROSITE" id="PS50110"/>
    </source>
</evidence>
<dbReference type="SUPFAM" id="SSF52172">
    <property type="entry name" value="CheY-like"/>
    <property type="match status" value="1"/>
</dbReference>
<keyword evidence="3 9" id="KW-0597">Phosphoprotein</keyword>
<dbReference type="CDD" id="cd19925">
    <property type="entry name" value="REC_citrate_TCS"/>
    <property type="match status" value="1"/>
</dbReference>
<dbReference type="PROSITE" id="PS50110">
    <property type="entry name" value="RESPONSE_REGULATORY"/>
    <property type="match status" value="1"/>
</dbReference>
<organism evidence="11 12">
    <name type="scientific">Mesobacillus campisalis</name>
    <dbReference type="NCBI Taxonomy" id="1408103"/>
    <lineage>
        <taxon>Bacteria</taxon>
        <taxon>Bacillati</taxon>
        <taxon>Bacillota</taxon>
        <taxon>Bacilli</taxon>
        <taxon>Bacillales</taxon>
        <taxon>Bacillaceae</taxon>
        <taxon>Mesobacillus</taxon>
    </lineage>
</organism>
<evidence type="ECO:0000256" key="6">
    <source>
        <dbReference type="ARBA" id="ARBA00023125"/>
    </source>
</evidence>
<keyword evidence="4" id="KW-0902">Two-component regulatory system</keyword>
<evidence type="ECO:0000256" key="8">
    <source>
        <dbReference type="ARBA" id="ARBA00023163"/>
    </source>
</evidence>
<keyword evidence="2" id="KW-0963">Cytoplasm</keyword>
<dbReference type="Pfam" id="PF00072">
    <property type="entry name" value="Response_reg"/>
    <property type="match status" value="1"/>
</dbReference>
<feature type="domain" description="Response regulatory" evidence="10">
    <location>
        <begin position="1"/>
        <end position="114"/>
    </location>
</feature>
<dbReference type="InterPro" id="IPR013199">
    <property type="entry name" value="HTH_Mga_DNA-bd_dom"/>
</dbReference>
<evidence type="ECO:0000256" key="5">
    <source>
        <dbReference type="ARBA" id="ARBA00023015"/>
    </source>
</evidence>
<feature type="modified residue" description="4-aspartylphosphate" evidence="9">
    <location>
        <position position="49"/>
    </location>
</feature>
<evidence type="ECO:0000256" key="1">
    <source>
        <dbReference type="ARBA" id="ARBA00004496"/>
    </source>
</evidence>
<protein>
    <submittedName>
        <fullName evidence="11">Regulator</fullName>
    </submittedName>
</protein>
<dbReference type="InterPro" id="IPR051271">
    <property type="entry name" value="2C-system_Tx_regulators"/>
</dbReference>
<dbReference type="Pfam" id="PF08280">
    <property type="entry name" value="HTH_Mga"/>
    <property type="match status" value="1"/>
</dbReference>
<evidence type="ECO:0000256" key="3">
    <source>
        <dbReference type="ARBA" id="ARBA00022553"/>
    </source>
</evidence>
<sequence length="227" mass="26169">MVEDDLDVCKFHRLFLNKVDGFELVCEAHTIEDGLKQVQQHQPDLLLLDVYIGNRNGLDLLRQIRAEGKNVDVILITSANDAHTVQTGHRYGVIDYLIKPFSFARFQEALNRYRANRIQTNQTFSQQELDRLLHKGGQNQVYTLPKGITKETALRILACLIDANDWLTANELSERCSISHVSLRKYIRFFEGEKLIQTELIYQSSGRPFQKYKAVPESSHFLKASFI</sequence>
<name>A0A0M2SXX8_9BACI</name>
<evidence type="ECO:0000256" key="9">
    <source>
        <dbReference type="PROSITE-ProRule" id="PRU00169"/>
    </source>
</evidence>
<evidence type="ECO:0000256" key="7">
    <source>
        <dbReference type="ARBA" id="ARBA00023159"/>
    </source>
</evidence>
<keyword evidence="6" id="KW-0238">DNA-binding</keyword>
<comment type="caution">
    <text evidence="11">The sequence shown here is derived from an EMBL/GenBank/DDBJ whole genome shotgun (WGS) entry which is preliminary data.</text>
</comment>
<dbReference type="PANTHER" id="PTHR45526">
    <property type="entry name" value="TRANSCRIPTIONAL REGULATORY PROTEIN DPIA"/>
    <property type="match status" value="1"/>
</dbReference>
<dbReference type="GO" id="GO:0003677">
    <property type="term" value="F:DNA binding"/>
    <property type="evidence" value="ECO:0007669"/>
    <property type="project" value="UniProtKB-KW"/>
</dbReference>
<dbReference type="GO" id="GO:0003700">
    <property type="term" value="F:DNA-binding transcription factor activity"/>
    <property type="evidence" value="ECO:0007669"/>
    <property type="project" value="InterPro"/>
</dbReference>
<comment type="subcellular location">
    <subcellularLocation>
        <location evidence="1">Cytoplasm</location>
    </subcellularLocation>
</comment>
<dbReference type="PATRIC" id="fig|1408103.3.peg.1448"/>
<dbReference type="GO" id="GO:0000156">
    <property type="term" value="F:phosphorelay response regulator activity"/>
    <property type="evidence" value="ECO:0007669"/>
    <property type="project" value="TreeGrafter"/>
</dbReference>
<reference evidence="11 12" key="1">
    <citation type="submission" date="2015-04" db="EMBL/GenBank/DDBJ databases">
        <title>Taxonomic description and genome sequence of Bacillus campisalis sp. nov., a novel member of the genus Bacillus isolated from solar saltern.</title>
        <authorList>
            <person name="Mathan Kumar R."/>
            <person name="Kaur G."/>
            <person name="Kumar A."/>
            <person name="Singh N.K."/>
            <person name="Kaur N."/>
            <person name="Kumar N."/>
            <person name="Mayilraj S."/>
        </authorList>
    </citation>
    <scope>NUCLEOTIDE SEQUENCE [LARGE SCALE GENOMIC DNA]</scope>
    <source>
        <strain evidence="11 12">SA2-6</strain>
    </source>
</reference>
<dbReference type="PIRSF" id="PIRSF006171">
    <property type="entry name" value="RR_citrat_malat"/>
    <property type="match status" value="1"/>
</dbReference>